<dbReference type="Proteomes" id="UP000597877">
    <property type="component" value="Unassembled WGS sequence"/>
</dbReference>
<dbReference type="PANTHER" id="PTHR43298:SF2">
    <property type="entry name" value="FMN_FAD EXPORTER YEEO-RELATED"/>
    <property type="match status" value="1"/>
</dbReference>
<evidence type="ECO:0000256" key="1">
    <source>
        <dbReference type="ARBA" id="ARBA00003408"/>
    </source>
</evidence>
<dbReference type="RefSeq" id="WP_118588932.1">
    <property type="nucleotide sequence ID" value="NZ_JACOOZ010000002.1"/>
</dbReference>
<comment type="similarity">
    <text evidence="3">Belongs to the multi antimicrobial extrusion (MATE) (TC 2.A.66.1) family.</text>
</comment>
<keyword evidence="15" id="KW-1185">Reference proteome</keyword>
<dbReference type="PANTHER" id="PTHR43298">
    <property type="entry name" value="MULTIDRUG RESISTANCE PROTEIN NORM-RELATED"/>
    <property type="match status" value="1"/>
</dbReference>
<keyword evidence="10" id="KW-0406">Ion transport</keyword>
<dbReference type="CDD" id="cd13134">
    <property type="entry name" value="MATE_like_8"/>
    <property type="match status" value="1"/>
</dbReference>
<feature type="transmembrane region" description="Helical" evidence="13">
    <location>
        <begin position="389"/>
        <end position="422"/>
    </location>
</feature>
<feature type="transmembrane region" description="Helical" evidence="13">
    <location>
        <begin position="197"/>
        <end position="218"/>
    </location>
</feature>
<evidence type="ECO:0000256" key="8">
    <source>
        <dbReference type="ARBA" id="ARBA00022692"/>
    </source>
</evidence>
<keyword evidence="5" id="KW-0813">Transport</keyword>
<keyword evidence="11 13" id="KW-0472">Membrane</keyword>
<feature type="transmembrane region" description="Helical" evidence="13">
    <location>
        <begin position="60"/>
        <end position="81"/>
    </location>
</feature>
<comment type="caution">
    <text evidence="14">The sequence shown here is derived from an EMBL/GenBank/DDBJ whole genome shotgun (WGS) entry which is preliminary data.</text>
</comment>
<evidence type="ECO:0000256" key="10">
    <source>
        <dbReference type="ARBA" id="ARBA00023065"/>
    </source>
</evidence>
<evidence type="ECO:0000256" key="5">
    <source>
        <dbReference type="ARBA" id="ARBA00022448"/>
    </source>
</evidence>
<evidence type="ECO:0000256" key="4">
    <source>
        <dbReference type="ARBA" id="ARBA00020268"/>
    </source>
</evidence>
<dbReference type="Pfam" id="PF01554">
    <property type="entry name" value="MatE"/>
    <property type="match status" value="2"/>
</dbReference>
<reference evidence="14 15" key="1">
    <citation type="submission" date="2020-08" db="EMBL/GenBank/DDBJ databases">
        <title>Genome public.</title>
        <authorList>
            <person name="Liu C."/>
            <person name="Sun Q."/>
        </authorList>
    </citation>
    <scope>NUCLEOTIDE SEQUENCE [LARGE SCALE GENOMIC DNA]</scope>
    <source>
        <strain evidence="14 15">BX4</strain>
    </source>
</reference>
<organism evidence="14 15">
    <name type="scientific">Eubacterium segne</name>
    <dbReference type="NCBI Taxonomy" id="2763045"/>
    <lineage>
        <taxon>Bacteria</taxon>
        <taxon>Bacillati</taxon>
        <taxon>Bacillota</taxon>
        <taxon>Clostridia</taxon>
        <taxon>Eubacteriales</taxon>
        <taxon>Eubacteriaceae</taxon>
        <taxon>Eubacterium</taxon>
    </lineage>
</organism>
<feature type="transmembrane region" description="Helical" evidence="13">
    <location>
        <begin position="361"/>
        <end position="382"/>
    </location>
</feature>
<evidence type="ECO:0000313" key="15">
    <source>
        <dbReference type="Proteomes" id="UP000597877"/>
    </source>
</evidence>
<name>A0ABR7F1B0_9FIRM</name>
<dbReference type="InterPro" id="IPR050222">
    <property type="entry name" value="MATE_MdtK"/>
</dbReference>
<dbReference type="EMBL" id="JACOOZ010000002">
    <property type="protein sequence ID" value="MBC5667017.1"/>
    <property type="molecule type" value="Genomic_DNA"/>
</dbReference>
<feature type="transmembrane region" description="Helical" evidence="13">
    <location>
        <begin position="163"/>
        <end position="185"/>
    </location>
</feature>
<dbReference type="NCBIfam" id="TIGR00797">
    <property type="entry name" value="matE"/>
    <property type="match status" value="1"/>
</dbReference>
<protein>
    <recommendedName>
        <fullName evidence="4">Probable multidrug resistance protein NorM</fullName>
    </recommendedName>
    <alternativeName>
        <fullName evidence="12">Multidrug-efflux transporter</fullName>
    </alternativeName>
</protein>
<feature type="transmembrane region" description="Helical" evidence="13">
    <location>
        <begin position="134"/>
        <end position="156"/>
    </location>
</feature>
<dbReference type="InterPro" id="IPR002528">
    <property type="entry name" value="MATE_fam"/>
</dbReference>
<accession>A0ABR7F1B0</accession>
<keyword evidence="8 13" id="KW-0812">Transmembrane</keyword>
<comment type="function">
    <text evidence="1">Multidrug efflux pump.</text>
</comment>
<feature type="transmembrane region" description="Helical" evidence="13">
    <location>
        <begin position="241"/>
        <end position="262"/>
    </location>
</feature>
<evidence type="ECO:0000256" key="6">
    <source>
        <dbReference type="ARBA" id="ARBA00022449"/>
    </source>
</evidence>
<evidence type="ECO:0000256" key="7">
    <source>
        <dbReference type="ARBA" id="ARBA00022475"/>
    </source>
</evidence>
<dbReference type="PIRSF" id="PIRSF006603">
    <property type="entry name" value="DinF"/>
    <property type="match status" value="1"/>
</dbReference>
<evidence type="ECO:0000256" key="13">
    <source>
        <dbReference type="SAM" id="Phobius"/>
    </source>
</evidence>
<evidence type="ECO:0000256" key="9">
    <source>
        <dbReference type="ARBA" id="ARBA00022989"/>
    </source>
</evidence>
<sequence length="450" mass="49407">MGQVTIDNRAFYKQILVLGAPVALQNFFQALVNMLDVFMIGQLGAAEVTAVAMGSGWIGLLFYLFNGITATGGVFISQYWGKKDTRSIHHYMGLMFILNLTFSIIFAIFTALFSDTIMLLYSKDPEVIALGSSYMKIMSISCVLIGLINVCSISLVSTEKTFITMFGTIISLSTNTIFNYILIFGNFGAPKLGVRGAAIGTIIALTLELLFLYGVSIIKKFPICAPIKEYFQFSFSDVKKYFHYGTFLIMCEVVFAIGNNIYNIGYKYTGTASQAALQIVNTFTQLAMILSQGIGTAAGIMLGKLLGENKLELVKAYSRRFMVLIPAVAFVLGVIIALFSPLLLSMFNVGEESLGYAQKMMVIFALTMPFRAENFAIVAGILRSGGDSLYCFLANFVGNWLVGIPMVFLGAVGLHLPVYWVYLMVSADELGKMVVGMPRALSYKWVKNIT</sequence>
<proteinExistence type="inferred from homology"/>
<keyword evidence="6" id="KW-0050">Antiport</keyword>
<evidence type="ECO:0000313" key="14">
    <source>
        <dbReference type="EMBL" id="MBC5667017.1"/>
    </source>
</evidence>
<feature type="transmembrane region" description="Helical" evidence="13">
    <location>
        <begin position="282"/>
        <end position="302"/>
    </location>
</feature>
<keyword evidence="9 13" id="KW-1133">Transmembrane helix</keyword>
<dbReference type="InterPro" id="IPR048279">
    <property type="entry name" value="MdtK-like"/>
</dbReference>
<keyword evidence="7" id="KW-1003">Cell membrane</keyword>
<gene>
    <name evidence="14" type="ORF">H8S00_03295</name>
</gene>
<feature type="transmembrane region" description="Helical" evidence="13">
    <location>
        <begin position="93"/>
        <end position="114"/>
    </location>
</feature>
<feature type="transmembrane region" description="Helical" evidence="13">
    <location>
        <begin position="323"/>
        <end position="349"/>
    </location>
</feature>
<evidence type="ECO:0000256" key="3">
    <source>
        <dbReference type="ARBA" id="ARBA00010199"/>
    </source>
</evidence>
<evidence type="ECO:0000256" key="12">
    <source>
        <dbReference type="ARBA" id="ARBA00031636"/>
    </source>
</evidence>
<comment type="subcellular location">
    <subcellularLocation>
        <location evidence="2">Cell membrane</location>
        <topology evidence="2">Multi-pass membrane protein</topology>
    </subcellularLocation>
</comment>
<evidence type="ECO:0000256" key="11">
    <source>
        <dbReference type="ARBA" id="ARBA00023136"/>
    </source>
</evidence>
<evidence type="ECO:0000256" key="2">
    <source>
        <dbReference type="ARBA" id="ARBA00004651"/>
    </source>
</evidence>